<organism evidence="1">
    <name type="scientific">Pseudothermotoga hypogea</name>
    <dbReference type="NCBI Taxonomy" id="57487"/>
    <lineage>
        <taxon>Bacteria</taxon>
        <taxon>Thermotogati</taxon>
        <taxon>Thermotogota</taxon>
        <taxon>Thermotogae</taxon>
        <taxon>Thermotogales</taxon>
        <taxon>Thermotogaceae</taxon>
        <taxon>Pseudothermotoga</taxon>
    </lineage>
</organism>
<sequence>MGVSCMEKRDMANSRNVWQKVFAGTWLGEARSVRETKDKGYICTGYTVSERRTDFDIKVVKLDASGNLVWEKTFGGEFHERSYSVQQTSDGGYVVAGYTMSFGAGGRDVYVLKLDANGNTLWERTFGGSGDDVAHSIQQTSDGGYIVGGYTESFGTSGKNIYVLKLDADGKRVWERTFKGTGDDMAHSVQQTSDGGYILAGRTRSLDTGHKEACVIKLDAKGDLVWQSTFSGTGDSIAFCVQETTDGGYIVAGVADSVGVGSSISVLKLNASGQLQWQKTYGGNTDNEAYSVQQTRDGGYIVAGYSGSLGFGAEVSAYVLKLNADGQVEWERILVGGGNDVARCVQQTSDGGYVVAGYTGVIGVYDFAYIVKMDAYGETDPYPLE</sequence>
<accession>A0A832IEA7</accession>
<gene>
    <name evidence="1" type="ORF">ENW55_03450</name>
</gene>
<reference evidence="1" key="1">
    <citation type="journal article" date="2020" name="mSystems">
        <title>Genome- and Community-Level Interaction Insights into Carbon Utilization and Element Cycling Functions of Hydrothermarchaeota in Hydrothermal Sediment.</title>
        <authorList>
            <person name="Zhou Z."/>
            <person name="Liu Y."/>
            <person name="Xu W."/>
            <person name="Pan J."/>
            <person name="Luo Z.H."/>
            <person name="Li M."/>
        </authorList>
    </citation>
    <scope>NUCLEOTIDE SEQUENCE [LARGE SCALE GENOMIC DNA]</scope>
    <source>
        <strain evidence="1">SpSt-86</strain>
    </source>
</reference>
<dbReference type="NCBIfam" id="TIGR02608">
    <property type="entry name" value="delta_60_rpt"/>
    <property type="match status" value="4"/>
</dbReference>
<dbReference type="InterPro" id="IPR013431">
    <property type="entry name" value="Delta_60_rpt"/>
</dbReference>
<dbReference type="PANTHER" id="PTHR42754">
    <property type="entry name" value="ENDOGLUCANASE"/>
    <property type="match status" value="1"/>
</dbReference>
<name>A0A832IEA7_9THEM</name>
<dbReference type="EMBL" id="DTKQ01000027">
    <property type="protein sequence ID" value="HGZ79021.1"/>
    <property type="molecule type" value="Genomic_DNA"/>
</dbReference>
<dbReference type="Pfam" id="PF17164">
    <property type="entry name" value="DUF5122"/>
    <property type="match status" value="1"/>
</dbReference>
<protein>
    <submittedName>
        <fullName evidence="1">Uncharacterized protein</fullName>
    </submittedName>
</protein>
<dbReference type="AlphaFoldDB" id="A0A832IEA7"/>
<proteinExistence type="predicted"/>
<evidence type="ECO:0000313" key="1">
    <source>
        <dbReference type="EMBL" id="HGZ79021.1"/>
    </source>
</evidence>
<dbReference type="Gene3D" id="2.80.10.50">
    <property type="match status" value="1"/>
</dbReference>
<dbReference type="PANTHER" id="PTHR42754:SF1">
    <property type="entry name" value="LIPOPROTEIN"/>
    <property type="match status" value="1"/>
</dbReference>
<dbReference type="SUPFAM" id="SSF50998">
    <property type="entry name" value="Quinoprotein alcohol dehydrogenase-like"/>
    <property type="match status" value="1"/>
</dbReference>
<dbReference type="InterPro" id="IPR011047">
    <property type="entry name" value="Quinoprotein_ADH-like_sf"/>
</dbReference>
<comment type="caution">
    <text evidence="1">The sequence shown here is derived from an EMBL/GenBank/DDBJ whole genome shotgun (WGS) entry which is preliminary data.</text>
</comment>